<dbReference type="Pfam" id="PF01512">
    <property type="entry name" value="Complex1_51K"/>
    <property type="match status" value="1"/>
</dbReference>
<dbReference type="AlphaFoldDB" id="A0A1W9S1E1"/>
<dbReference type="InterPro" id="IPR009051">
    <property type="entry name" value="Helical_ferredxn"/>
</dbReference>
<dbReference type="Pfam" id="PF13375">
    <property type="entry name" value="RnfC_N"/>
    <property type="match status" value="1"/>
</dbReference>
<gene>
    <name evidence="10" type="ORF">B6D57_04870</name>
</gene>
<accession>A0A1W9S1E1</accession>
<keyword evidence="1" id="KW-0813">Transport</keyword>
<comment type="caution">
    <text evidence="10">The sequence shown here is derived from an EMBL/GenBank/DDBJ whole genome shotgun (WGS) entry which is preliminary data.</text>
</comment>
<keyword evidence="5" id="KW-0249">Electron transport</keyword>
<dbReference type="InterPro" id="IPR026902">
    <property type="entry name" value="RnfC_N"/>
</dbReference>
<keyword evidence="2" id="KW-0004">4Fe-4S</keyword>
<dbReference type="Gene3D" id="2.40.50.100">
    <property type="match status" value="1"/>
</dbReference>
<dbReference type="GO" id="GO:0016020">
    <property type="term" value="C:membrane"/>
    <property type="evidence" value="ECO:0007669"/>
    <property type="project" value="InterPro"/>
</dbReference>
<proteinExistence type="predicted"/>
<evidence type="ECO:0000259" key="8">
    <source>
        <dbReference type="Pfam" id="PF01512"/>
    </source>
</evidence>
<dbReference type="Proteomes" id="UP000192611">
    <property type="component" value="Unassembled WGS sequence"/>
</dbReference>
<evidence type="ECO:0000313" key="10">
    <source>
        <dbReference type="EMBL" id="OQX90110.1"/>
    </source>
</evidence>
<keyword evidence="4" id="KW-0677">Repeat</keyword>
<evidence type="ECO:0000256" key="7">
    <source>
        <dbReference type="ARBA" id="ARBA00023014"/>
    </source>
</evidence>
<dbReference type="InterPro" id="IPR010208">
    <property type="entry name" value="Ion_transpt_RnfC/RsxC"/>
</dbReference>
<evidence type="ECO:0000259" key="9">
    <source>
        <dbReference type="Pfam" id="PF13375"/>
    </source>
</evidence>
<dbReference type="GO" id="GO:0051539">
    <property type="term" value="F:4 iron, 4 sulfur cluster binding"/>
    <property type="evidence" value="ECO:0007669"/>
    <property type="project" value="UniProtKB-KW"/>
</dbReference>
<dbReference type="PANTHER" id="PTHR43034:SF2">
    <property type="entry name" value="ION-TRANSLOCATING OXIDOREDUCTASE COMPLEX SUBUNIT C"/>
    <property type="match status" value="1"/>
</dbReference>
<name>A0A1W9S1E1_9BACT</name>
<dbReference type="PANTHER" id="PTHR43034">
    <property type="entry name" value="ION-TRANSLOCATING OXIDOREDUCTASE COMPLEX SUBUNIT C"/>
    <property type="match status" value="1"/>
</dbReference>
<evidence type="ECO:0000313" key="11">
    <source>
        <dbReference type="Proteomes" id="UP000192611"/>
    </source>
</evidence>
<dbReference type="GO" id="GO:0046872">
    <property type="term" value="F:metal ion binding"/>
    <property type="evidence" value="ECO:0007669"/>
    <property type="project" value="UniProtKB-KW"/>
</dbReference>
<dbReference type="Gene3D" id="3.40.50.11540">
    <property type="entry name" value="NADH-ubiquinone oxidoreductase 51kDa subunit"/>
    <property type="match status" value="1"/>
</dbReference>
<reference evidence="11" key="1">
    <citation type="submission" date="2017-03" db="EMBL/GenBank/DDBJ databases">
        <title>Novel pathways for hydrocarbon cycling and metabolic interdependencies in hydrothermal sediment communities.</title>
        <authorList>
            <person name="Dombrowski N."/>
            <person name="Seitz K."/>
            <person name="Teske A."/>
            <person name="Baker B."/>
        </authorList>
    </citation>
    <scope>NUCLEOTIDE SEQUENCE [LARGE SCALE GENOMIC DNA]</scope>
</reference>
<protein>
    <recommendedName>
        <fullName evidence="12">NADH dehydrogenase</fullName>
    </recommendedName>
</protein>
<evidence type="ECO:0000256" key="2">
    <source>
        <dbReference type="ARBA" id="ARBA00022485"/>
    </source>
</evidence>
<sequence>MSKTLIEKVRQAGIVGLGGGGFPTYAKWQNGAEVVIANGAECEPLLVKDRYLMENYPDVIVEGVKSAMDATGAKRGYIAMKDKYKSAITAIEKHTKRGSIEVVRLPDFYPVGDEYFLVDKIIGKRVPPLGYPTEIGVVVNNVETLYFAQNAVNGEPFTHKFISVLGLVKRPGVYKVPIGALIKDILIASGVKESSYRLFMDGLMMGSDCTGDCVVEKTTSALFVLPLETAHKVNPSIPIEVLRRRAVSACENCRMCTDLCPRYLLGYPIEPHRIIRAFSYNLSGDAYNSAIRMAYNCSECGICELYACPMNLSPRQLNRYIKSAYKMKGRPAAIEERREYMTERAVPLGRLIERLTVGDFVVNAEYVSEIEPECVEVPLTGYVGGDIKPIVKKGDRVEEGQVIAESDNEAGVLFNVAHSPVDGRVVSIGERVRIEVV</sequence>
<evidence type="ECO:0000256" key="6">
    <source>
        <dbReference type="ARBA" id="ARBA00023004"/>
    </source>
</evidence>
<keyword evidence="6" id="KW-0408">Iron</keyword>
<dbReference type="SUPFAM" id="SSF142019">
    <property type="entry name" value="Nqo1 FMN-binding domain-like"/>
    <property type="match status" value="1"/>
</dbReference>
<evidence type="ECO:0008006" key="12">
    <source>
        <dbReference type="Google" id="ProtNLM"/>
    </source>
</evidence>
<dbReference type="Pfam" id="PF13534">
    <property type="entry name" value="Fer4_17"/>
    <property type="match status" value="1"/>
</dbReference>
<evidence type="ECO:0000256" key="1">
    <source>
        <dbReference type="ARBA" id="ARBA00022448"/>
    </source>
</evidence>
<keyword evidence="3" id="KW-0479">Metal-binding</keyword>
<dbReference type="InterPro" id="IPR017900">
    <property type="entry name" value="4Fe4S_Fe_S_CS"/>
</dbReference>
<evidence type="ECO:0000256" key="3">
    <source>
        <dbReference type="ARBA" id="ARBA00022723"/>
    </source>
</evidence>
<dbReference type="InterPro" id="IPR037225">
    <property type="entry name" value="Nuo51_FMN-bd_sf"/>
</dbReference>
<dbReference type="InterPro" id="IPR011538">
    <property type="entry name" value="Nuo51_FMN-bd"/>
</dbReference>
<evidence type="ECO:0000256" key="5">
    <source>
        <dbReference type="ARBA" id="ARBA00022982"/>
    </source>
</evidence>
<dbReference type="GO" id="GO:0009055">
    <property type="term" value="F:electron transfer activity"/>
    <property type="evidence" value="ECO:0007669"/>
    <property type="project" value="InterPro"/>
</dbReference>
<organism evidence="10 11">
    <name type="scientific">Candidatus Coatesbacteria bacterium 4484_99</name>
    <dbReference type="NCBI Taxonomy" id="1970774"/>
    <lineage>
        <taxon>Bacteria</taxon>
        <taxon>Candidatus Coatesiibacteriota</taxon>
    </lineage>
</organism>
<evidence type="ECO:0000256" key="4">
    <source>
        <dbReference type="ARBA" id="ARBA00022737"/>
    </source>
</evidence>
<dbReference type="Gene3D" id="1.10.1060.10">
    <property type="entry name" value="Alpha-helical ferredoxin"/>
    <property type="match status" value="1"/>
</dbReference>
<dbReference type="SUPFAM" id="SSF46548">
    <property type="entry name" value="alpha-helical ferredoxin"/>
    <property type="match status" value="1"/>
</dbReference>
<feature type="domain" description="NADH-ubiquinone oxidoreductase 51kDa subunit FMN-binding" evidence="8">
    <location>
        <begin position="9"/>
        <end position="146"/>
    </location>
</feature>
<dbReference type="EMBL" id="NATQ01000101">
    <property type="protein sequence ID" value="OQX90110.1"/>
    <property type="molecule type" value="Genomic_DNA"/>
</dbReference>
<feature type="domain" description="RnfC Barrel sandwich hybrid" evidence="9">
    <location>
        <begin position="372"/>
        <end position="432"/>
    </location>
</feature>
<dbReference type="PROSITE" id="PS00198">
    <property type="entry name" value="4FE4S_FER_1"/>
    <property type="match status" value="1"/>
</dbReference>
<keyword evidence="7" id="KW-0411">Iron-sulfur</keyword>